<gene>
    <name evidence="1" type="ORF">MF672_011900</name>
</gene>
<dbReference type="Proteomes" id="UP001317259">
    <property type="component" value="Unassembled WGS sequence"/>
</dbReference>
<evidence type="ECO:0000313" key="2">
    <source>
        <dbReference type="Proteomes" id="UP001317259"/>
    </source>
</evidence>
<evidence type="ECO:0000313" key="1">
    <source>
        <dbReference type="EMBL" id="MCK2214487.1"/>
    </source>
</evidence>
<dbReference type="EMBL" id="JAKRKC020000001">
    <property type="protein sequence ID" value="MCK2214487.1"/>
    <property type="molecule type" value="Genomic_DNA"/>
</dbReference>
<name>A0ABT0FQ98_9ACTN</name>
<keyword evidence="2" id="KW-1185">Reference proteome</keyword>
<proteinExistence type="predicted"/>
<accession>A0ABT0FQ98</accession>
<sequence>MRAGSLGILLLAALVAAAGVAVVLSLVSPPATRQTLSIPGTDAPLAIKTVPWRQGSDPDLPHLLVVGSDIEPGTYVAPGYVPGRGPNETCAWARLRGLDGRAGDVIAYGTGAGPGPVRVTILPTDKGFVTGGCGEWVLSTN</sequence>
<organism evidence="1 2">
    <name type="scientific">Actinomadura luzonensis</name>
    <dbReference type="NCBI Taxonomy" id="2805427"/>
    <lineage>
        <taxon>Bacteria</taxon>
        <taxon>Bacillati</taxon>
        <taxon>Actinomycetota</taxon>
        <taxon>Actinomycetes</taxon>
        <taxon>Streptosporangiales</taxon>
        <taxon>Thermomonosporaceae</taxon>
        <taxon>Actinomadura</taxon>
    </lineage>
</organism>
<comment type="caution">
    <text evidence="1">The sequence shown here is derived from an EMBL/GenBank/DDBJ whole genome shotgun (WGS) entry which is preliminary data.</text>
</comment>
<dbReference type="RefSeq" id="WP_242380047.1">
    <property type="nucleotide sequence ID" value="NZ_JAKRKC020000001.1"/>
</dbReference>
<reference evidence="1 2" key="1">
    <citation type="submission" date="2022-04" db="EMBL/GenBank/DDBJ databases">
        <title>Genome draft of Actinomadura sp. ATCC 31491.</title>
        <authorList>
            <person name="Shi X."/>
            <person name="Du Y."/>
        </authorList>
    </citation>
    <scope>NUCLEOTIDE SEQUENCE [LARGE SCALE GENOMIC DNA]</scope>
    <source>
        <strain evidence="1 2">ATCC 31491</strain>
    </source>
</reference>
<protein>
    <submittedName>
        <fullName evidence="1">Uncharacterized protein</fullName>
    </submittedName>
</protein>